<dbReference type="PROSITE" id="PS51900">
    <property type="entry name" value="CB"/>
    <property type="match status" value="1"/>
</dbReference>
<evidence type="ECO:0000313" key="5">
    <source>
        <dbReference type="Proteomes" id="UP000070257"/>
    </source>
</evidence>
<keyword evidence="5" id="KW-1185">Reference proteome</keyword>
<comment type="caution">
    <text evidence="4">The sequence shown here is derived from an EMBL/GenBank/DDBJ whole genome shotgun (WGS) entry which is preliminary data.</text>
</comment>
<dbReference type="InterPro" id="IPR010998">
    <property type="entry name" value="Integrase_recombinase_N"/>
</dbReference>
<protein>
    <recommendedName>
        <fullName evidence="3">Core-binding (CB) domain-containing protein</fullName>
    </recommendedName>
</protein>
<dbReference type="InterPro" id="IPR044068">
    <property type="entry name" value="CB"/>
</dbReference>
<evidence type="ECO:0000256" key="2">
    <source>
        <dbReference type="PROSITE-ProRule" id="PRU01248"/>
    </source>
</evidence>
<organism evidence="4 5">
    <name type="scientific">candidate division MSBL1 archaeon SCGC-AAA259J03</name>
    <dbReference type="NCBI Taxonomy" id="1698269"/>
    <lineage>
        <taxon>Archaea</taxon>
        <taxon>Methanobacteriati</taxon>
        <taxon>Methanobacteriota</taxon>
        <taxon>candidate division MSBL1</taxon>
    </lineage>
</organism>
<keyword evidence="1 2" id="KW-0238">DNA-binding</keyword>
<evidence type="ECO:0000313" key="4">
    <source>
        <dbReference type="EMBL" id="KXA98679.1"/>
    </source>
</evidence>
<proteinExistence type="predicted"/>
<reference evidence="4 5" key="1">
    <citation type="journal article" date="2016" name="Sci. Rep.">
        <title>Metabolic traits of an uncultured archaeal lineage -MSBL1- from brine pools of the Red Sea.</title>
        <authorList>
            <person name="Mwirichia R."/>
            <person name="Alam I."/>
            <person name="Rashid M."/>
            <person name="Vinu M."/>
            <person name="Ba-Alawi W."/>
            <person name="Anthony Kamau A."/>
            <person name="Kamanda Ngugi D."/>
            <person name="Goker M."/>
            <person name="Klenk H.P."/>
            <person name="Bajic V."/>
            <person name="Stingl U."/>
        </authorList>
    </citation>
    <scope>NUCLEOTIDE SEQUENCE [LARGE SCALE GENOMIC DNA]</scope>
    <source>
        <strain evidence="4">SCGC-AAA259J03</strain>
    </source>
</reference>
<dbReference type="Proteomes" id="UP000070257">
    <property type="component" value="Unassembled WGS sequence"/>
</dbReference>
<name>A0A656YXI1_9EURY</name>
<dbReference type="EMBL" id="LHXT01000010">
    <property type="protein sequence ID" value="KXA98679.1"/>
    <property type="molecule type" value="Genomic_DNA"/>
</dbReference>
<dbReference type="AlphaFoldDB" id="A0A656YXI1"/>
<gene>
    <name evidence="4" type="ORF">AKJ39_01230</name>
</gene>
<sequence length="78" mass="9692">MKLKEEWLEGFRNDNTRKKYRSNLKNFEDFIDEDIDEYLNRTEDDQVWEDLKKFANFLMEEDYAPKTVHGRHFWIPSD</sequence>
<evidence type="ECO:0000256" key="1">
    <source>
        <dbReference type="ARBA" id="ARBA00023125"/>
    </source>
</evidence>
<accession>A0A656YXI1</accession>
<evidence type="ECO:0000259" key="3">
    <source>
        <dbReference type="PROSITE" id="PS51900"/>
    </source>
</evidence>
<dbReference type="Gene3D" id="1.10.150.130">
    <property type="match status" value="1"/>
</dbReference>
<feature type="domain" description="Core-binding (CB)" evidence="3">
    <location>
        <begin position="1"/>
        <end position="78"/>
    </location>
</feature>
<dbReference type="GO" id="GO:0003677">
    <property type="term" value="F:DNA binding"/>
    <property type="evidence" value="ECO:0007669"/>
    <property type="project" value="UniProtKB-UniRule"/>
</dbReference>